<proteinExistence type="predicted"/>
<dbReference type="Proteomes" id="UP000736373">
    <property type="component" value="Unassembled WGS sequence"/>
</dbReference>
<organism evidence="1 2">
    <name type="scientific">Paraburkholderia podalyriae</name>
    <dbReference type="NCBI Taxonomy" id="1938811"/>
    <lineage>
        <taxon>Bacteria</taxon>
        <taxon>Pseudomonadati</taxon>
        <taxon>Pseudomonadota</taxon>
        <taxon>Betaproteobacteria</taxon>
        <taxon>Burkholderiales</taxon>
        <taxon>Burkholderiaceae</taxon>
        <taxon>Paraburkholderia</taxon>
    </lineage>
</organism>
<comment type="caution">
    <text evidence="1">The sequence shown here is derived from an EMBL/GenBank/DDBJ whole genome shotgun (WGS) entry which is preliminary data.</text>
</comment>
<name>A0ABR7PJ04_9BURK</name>
<reference evidence="1 2" key="1">
    <citation type="submission" date="2019-09" db="EMBL/GenBank/DDBJ databases">
        <title>Paraburkholderia podalyriae sp. nov., A South African Podalyria-associated rhizobium.</title>
        <authorList>
            <person name="Mavima L."/>
            <person name="Beukes C.W."/>
            <person name="Palmer M."/>
            <person name="De Meyer S.E."/>
            <person name="James E.K."/>
            <person name="Maluk M."/>
            <person name="Avontuur J.R."/>
            <person name="Chan W.Y."/>
            <person name="Venter S.N."/>
            <person name="Steenkamp E.T."/>
        </authorList>
    </citation>
    <scope>NUCLEOTIDE SEQUENCE [LARGE SCALE GENOMIC DNA]</scope>
    <source>
        <strain evidence="1 2">WC7.3b</strain>
    </source>
</reference>
<sequence>MFSLKTRDHAEAKRLLAVNPVRTDEQFAAARRARASAKTDTWTEQMAAMSREDAYPDEIEAELDRENEANPEYFDGLARARQQVAADADAILNAYGLPTISQLDALRAAGGFHPGDLPTPEQAARVTGLAVAPNGGTVSRKDASATNAAANFLRDVVPSWKARNTPKQSSIGRAEKAINLFEQAVGVVPLGELRKAHGVAFVHFLLDGEARGFGRKTAKNPALRFRM</sequence>
<evidence type="ECO:0000313" key="1">
    <source>
        <dbReference type="EMBL" id="MBC8746355.1"/>
    </source>
</evidence>
<accession>A0ABR7PJ04</accession>
<gene>
    <name evidence="1" type="ORF">F6X42_06870</name>
</gene>
<dbReference type="EMBL" id="VZQQ01000004">
    <property type="protein sequence ID" value="MBC8746355.1"/>
    <property type="molecule type" value="Genomic_DNA"/>
</dbReference>
<protein>
    <submittedName>
        <fullName evidence="1">Uncharacterized protein</fullName>
    </submittedName>
</protein>
<keyword evidence="2" id="KW-1185">Reference proteome</keyword>
<evidence type="ECO:0000313" key="2">
    <source>
        <dbReference type="Proteomes" id="UP000736373"/>
    </source>
</evidence>